<feature type="region of interest" description="Disordered" evidence="9">
    <location>
        <begin position="35"/>
        <end position="105"/>
    </location>
</feature>
<evidence type="ECO:0000256" key="3">
    <source>
        <dbReference type="ARBA" id="ARBA00022927"/>
    </source>
</evidence>
<feature type="domain" description="CHCH" evidence="10">
    <location>
        <begin position="172"/>
        <end position="208"/>
    </location>
</feature>
<organism evidence="11 12">
    <name type="scientific">Danaus chrysippus</name>
    <name type="common">African queen</name>
    <dbReference type="NCBI Taxonomy" id="151541"/>
    <lineage>
        <taxon>Eukaryota</taxon>
        <taxon>Metazoa</taxon>
        <taxon>Ecdysozoa</taxon>
        <taxon>Arthropoda</taxon>
        <taxon>Hexapoda</taxon>
        <taxon>Insecta</taxon>
        <taxon>Pterygota</taxon>
        <taxon>Neoptera</taxon>
        <taxon>Endopterygota</taxon>
        <taxon>Lepidoptera</taxon>
        <taxon>Glossata</taxon>
        <taxon>Ditrysia</taxon>
        <taxon>Papilionoidea</taxon>
        <taxon>Nymphalidae</taxon>
        <taxon>Danainae</taxon>
        <taxon>Danaini</taxon>
        <taxon>Danaina</taxon>
        <taxon>Danaus</taxon>
        <taxon>Anosia</taxon>
    </lineage>
</organism>
<evidence type="ECO:0000256" key="4">
    <source>
        <dbReference type="ARBA" id="ARBA00023002"/>
    </source>
</evidence>
<feature type="compositionally biased region" description="Basic and acidic residues" evidence="9">
    <location>
        <begin position="51"/>
        <end position="65"/>
    </location>
</feature>
<keyword evidence="3" id="KW-0653">Protein transport</keyword>
<dbReference type="Gene3D" id="1.10.287.2900">
    <property type="match status" value="1"/>
</dbReference>
<proteinExistence type="predicted"/>
<keyword evidence="12" id="KW-1185">Reference proteome</keyword>
<dbReference type="OrthoDB" id="7481291at2759"/>
<evidence type="ECO:0000256" key="2">
    <source>
        <dbReference type="ARBA" id="ARBA00022448"/>
    </source>
</evidence>
<dbReference type="GO" id="GO:0005758">
    <property type="term" value="C:mitochondrial intermembrane space"/>
    <property type="evidence" value="ECO:0007669"/>
    <property type="project" value="TreeGrafter"/>
</dbReference>
<dbReference type="Proteomes" id="UP000789524">
    <property type="component" value="Unassembled WGS sequence"/>
</dbReference>
<gene>
    <name evidence="11" type="ORF">DCHRY22_LOCUS6013</name>
</gene>
<dbReference type="EMBL" id="CAKASE010000053">
    <property type="protein sequence ID" value="CAG9565107.1"/>
    <property type="molecule type" value="Genomic_DNA"/>
</dbReference>
<evidence type="ECO:0000256" key="5">
    <source>
        <dbReference type="ARBA" id="ARBA00023010"/>
    </source>
</evidence>
<sequence>MYKFSVLNMFQLNTQDEQPNNEWSIFQSTVRSSRAVGPAAGSGGGEATVWSERRGQCDGRARCEGRAGSAPSRRQTAEEAARGAGPGAPLASTSGGRVTSGAGVRSAMDGGRQVWLTGAGGKDVVMVASRAELAAPSTVSLPEPEPAPGLLLADGSINWGCPCLGGMATGPCGTQFRDAFSCFHYSEADPKGSDCYEKFSVMQECMSQYPELYGKDEDEDLAAALETAGGEASREEGEGEGGGGDRDRGREGKSNRCN</sequence>
<dbReference type="Pfam" id="PF06747">
    <property type="entry name" value="CHCH"/>
    <property type="match status" value="1"/>
</dbReference>
<dbReference type="GO" id="GO:0045041">
    <property type="term" value="P:protein import into mitochondrial intermembrane space"/>
    <property type="evidence" value="ECO:0007669"/>
    <property type="project" value="InterPro"/>
</dbReference>
<evidence type="ECO:0000256" key="7">
    <source>
        <dbReference type="ARBA" id="ARBA00023157"/>
    </source>
</evidence>
<dbReference type="AlphaFoldDB" id="A0A8J2QKX9"/>
<keyword evidence="6" id="KW-0496">Mitochondrion</keyword>
<keyword evidence="8" id="KW-0676">Redox-active center</keyword>
<comment type="caution">
    <text evidence="11">The sequence shown here is derived from an EMBL/GenBank/DDBJ whole genome shotgun (WGS) entry which is preliminary data.</text>
</comment>
<dbReference type="PANTHER" id="PTHR21622:SF0">
    <property type="entry name" value="COILED-COIL-HELIX-COILED-COIL-HELIX DOMAIN CONTAINING 4"/>
    <property type="match status" value="1"/>
</dbReference>
<dbReference type="InterPro" id="IPR010625">
    <property type="entry name" value="CHCH"/>
</dbReference>
<comment type="subcellular location">
    <subcellularLocation>
        <location evidence="1">Mitochondrion</location>
    </subcellularLocation>
</comment>
<evidence type="ECO:0000256" key="9">
    <source>
        <dbReference type="SAM" id="MobiDB-lite"/>
    </source>
</evidence>
<evidence type="ECO:0000256" key="8">
    <source>
        <dbReference type="ARBA" id="ARBA00023284"/>
    </source>
</evidence>
<keyword evidence="2" id="KW-0813">Transport</keyword>
<evidence type="ECO:0000256" key="6">
    <source>
        <dbReference type="ARBA" id="ARBA00023128"/>
    </source>
</evidence>
<dbReference type="InterPro" id="IPR039289">
    <property type="entry name" value="CHCHD4"/>
</dbReference>
<feature type="compositionally biased region" description="Low complexity" evidence="9">
    <location>
        <begin position="222"/>
        <end position="231"/>
    </location>
</feature>
<keyword evidence="5" id="KW-0811">Translocation</keyword>
<evidence type="ECO:0000256" key="1">
    <source>
        <dbReference type="ARBA" id="ARBA00004173"/>
    </source>
</evidence>
<dbReference type="PANTHER" id="PTHR21622">
    <property type="entry name" value="COILED-COIL-HELIX-COILED-COIL-HELIX DOMAIN CONTAINING 4"/>
    <property type="match status" value="1"/>
</dbReference>
<protein>
    <submittedName>
        <fullName evidence="11">(African queen) hypothetical protein</fullName>
    </submittedName>
</protein>
<feature type="compositionally biased region" description="Basic and acidic residues" evidence="9">
    <location>
        <begin position="243"/>
        <end position="258"/>
    </location>
</feature>
<dbReference type="GO" id="GO:0015035">
    <property type="term" value="F:protein-disulfide reductase activity"/>
    <property type="evidence" value="ECO:0007669"/>
    <property type="project" value="InterPro"/>
</dbReference>
<keyword evidence="4" id="KW-0560">Oxidoreductase</keyword>
<accession>A0A8J2QKX9</accession>
<keyword evidence="7" id="KW-1015">Disulfide bond</keyword>
<name>A0A8J2QKX9_9NEOP</name>
<dbReference type="PROSITE" id="PS51808">
    <property type="entry name" value="CHCH"/>
    <property type="match status" value="1"/>
</dbReference>
<feature type="region of interest" description="Disordered" evidence="9">
    <location>
        <begin position="216"/>
        <end position="258"/>
    </location>
</feature>
<reference evidence="11" key="1">
    <citation type="submission" date="2021-09" db="EMBL/GenBank/DDBJ databases">
        <authorList>
            <person name="Martin H S."/>
        </authorList>
    </citation>
    <scope>NUCLEOTIDE SEQUENCE</scope>
</reference>
<evidence type="ECO:0000313" key="11">
    <source>
        <dbReference type="EMBL" id="CAG9565107.1"/>
    </source>
</evidence>
<evidence type="ECO:0000313" key="12">
    <source>
        <dbReference type="Proteomes" id="UP000789524"/>
    </source>
</evidence>
<evidence type="ECO:0000259" key="10">
    <source>
        <dbReference type="Pfam" id="PF06747"/>
    </source>
</evidence>